<feature type="compositionally biased region" description="Basic and acidic residues" evidence="9">
    <location>
        <begin position="119"/>
        <end position="137"/>
    </location>
</feature>
<dbReference type="InterPro" id="IPR034003">
    <property type="entry name" value="ABCG_PDR_2"/>
</dbReference>
<dbReference type="PROSITE" id="PS00211">
    <property type="entry name" value="ABC_TRANSPORTER_1"/>
    <property type="match status" value="1"/>
</dbReference>
<feature type="transmembrane region" description="Helical" evidence="10">
    <location>
        <begin position="571"/>
        <end position="594"/>
    </location>
</feature>
<evidence type="ECO:0000256" key="2">
    <source>
        <dbReference type="ARBA" id="ARBA00006012"/>
    </source>
</evidence>
<comment type="subcellular location">
    <subcellularLocation>
        <location evidence="1">Membrane</location>
        <topology evidence="1">Multi-pass membrane protein</topology>
    </subcellularLocation>
</comment>
<feature type="transmembrane region" description="Helical" evidence="10">
    <location>
        <begin position="1356"/>
        <end position="1376"/>
    </location>
</feature>
<dbReference type="Proteomes" id="UP001215151">
    <property type="component" value="Unassembled WGS sequence"/>
</dbReference>
<keyword evidence="5" id="KW-0547">Nucleotide-binding</keyword>
<dbReference type="Gene3D" id="3.40.50.300">
    <property type="entry name" value="P-loop containing nucleotide triphosphate hydrolases"/>
    <property type="match status" value="2"/>
</dbReference>
<feature type="transmembrane region" description="Helical" evidence="10">
    <location>
        <begin position="606"/>
        <end position="625"/>
    </location>
</feature>
<dbReference type="PANTHER" id="PTHR19241">
    <property type="entry name" value="ATP-BINDING CASSETTE TRANSPORTER"/>
    <property type="match status" value="1"/>
</dbReference>
<dbReference type="GO" id="GO:0005524">
    <property type="term" value="F:ATP binding"/>
    <property type="evidence" value="ECO:0007669"/>
    <property type="project" value="UniProtKB-KW"/>
</dbReference>
<dbReference type="InterPro" id="IPR017871">
    <property type="entry name" value="ABC_transporter-like_CS"/>
</dbReference>
<evidence type="ECO:0000256" key="10">
    <source>
        <dbReference type="SAM" id="Phobius"/>
    </source>
</evidence>
<dbReference type="GO" id="GO:0016020">
    <property type="term" value="C:membrane"/>
    <property type="evidence" value="ECO:0007669"/>
    <property type="project" value="UniProtKB-SubCell"/>
</dbReference>
<evidence type="ECO:0000259" key="11">
    <source>
        <dbReference type="PROSITE" id="PS50893"/>
    </source>
</evidence>
<name>A0AAD7U0G1_9APHY</name>
<evidence type="ECO:0000256" key="1">
    <source>
        <dbReference type="ARBA" id="ARBA00004141"/>
    </source>
</evidence>
<dbReference type="InterPro" id="IPR003439">
    <property type="entry name" value="ABC_transporter-like_ATP-bd"/>
</dbReference>
<dbReference type="SUPFAM" id="SSF52540">
    <property type="entry name" value="P-loop containing nucleoside triphosphate hydrolases"/>
    <property type="match status" value="2"/>
</dbReference>
<evidence type="ECO:0000256" key="6">
    <source>
        <dbReference type="ARBA" id="ARBA00022840"/>
    </source>
</evidence>
<feature type="region of interest" description="Disordered" evidence="9">
    <location>
        <begin position="871"/>
        <end position="904"/>
    </location>
</feature>
<sequence>MVIQLSLPSTEPATKRLVFVLPSGALQPYQFLLVRSAAGFDSPGQASWLVSASGSELAPRSNGNISVQGMPTAKRDDRTLRGDATPLPDSEAHHINIADAEAQFNELERVLSIRSQQADSDRIEKPSKEGDLEAGERGEEPFDLRAYLSSSNDAHQKAGIAHKHVGVTWENLQVDVVGGIGHKIYVKTFGQDALGFWLYPFRLMHSALQTVVPALRPDLPLSTILHPSSGLVKPGEMCLVLGCPGSGCTTFLKAIANDRQDYARVAGDIRYAGIDAHEMAKYYKGEVVYNEEDDRHIATLTVAQTLNFALSLKTPGPKGRLPGMSRKEFDHTVRDTLLRMLNISHTANTYVGDEFVRGVSGGERKRVSIAEMMATRAHVLCFDNSTRGLDASTALDFIKAMRVMTDLLGQTTFATLYQAGESIYELFDKVIVLDKGRQVYFGPPSEARAYFEGLGFKSLPRQSTADYLTGCTDPNERQFAPGRSEADVPTTPEQLEQAFQQSRFAAQMREDLARYKQQMEIDKSDQEAFRKAVLSDKKRGVSKKSPYTLGFTGQVRALVVRQFQMRLQDRFQLVTSYSLSTILALVIGAAYYNLQPTSQGAFTRGSVIFAGLLTCALDTFGEMPVQMLGRPILRKQTSYALYRPAAVAIANTLSDIPFSAIRIFVYNIIIYFMSNLSRSAGGFFTYHLFIYMAFLTMQGFFRTFGVMCTNFDSAFRLAVFFIPNMILYAGYMIPVFQMKRWLFWIYYINPVAYAWVGCMENEFMRISFTCDGSSIVPRNPPGVNKYFNGLGPNQICTLFGAIPGQDIVSGRNYVNIGYGLNVSDLWRRNFLVLAGFFLLFQLTQVLLIEYFPQYGGGSAVTIFAPEDSDTKKRNARLQERKAARKGKSAEEAESQISEKEQGTTRRFDGKPFTWEKVNYHVPVTGGVRRLLHDVYGYVKPGTMTALMGASGAGKTTCLDVLAQRKNIGVVSGTLLLDGKPLKLDFARKTAYAEQMDVHEGSSTVREAMRFSAYLRQPPEISKEEKDQYVEDMIEVLELQDLADALVASLGVEARKRLTIGVELASRPSLLFLDEPTSGLDGQSAWNLVRFLRKLADNGQAILCTIHQPSSLLIQSFDKLLLLERGGETVYFGDIGPDCYILREYFARHGAHCPPNVNPAEFMLDAIGAGLTPRIGDRDWKDHWLDSPEYQSVLEEIEKIKQNTSSDDGHQQQLTMYATPFWTQLRWVVHRNNLKLWRSPDYVFSRLFVHAFISLFVSLSFLQLGHSVRDLQYRVFGIFWATILPAIVMGQLEPMWILSRRIFIREASSRVYSPYAFAIGQLIGEMPYSLLCAVVYWVLMVYPMGFGDGTAGVGGTFFQLLVVIFVELFGVTLGQFIGAISPSMQVAPLFNPFIILVLGTFCGVTITYPTLPNYWHWLYQLTPYTRLMSAMISTELHGLSITCNPDEYIPFNPPDGQTCMEYAKEFIQGFGGYLNNPNATSNCFYCQYEVGDQFFLPLNIRYENRWRDVWILFAYAVFNIFATIVASRFLRYAKR</sequence>
<feature type="compositionally biased region" description="Basic and acidic residues" evidence="9">
    <location>
        <begin position="871"/>
        <end position="881"/>
    </location>
</feature>
<dbReference type="FunFam" id="3.40.50.300:FF:000054">
    <property type="entry name" value="ABC multidrug transporter atrF"/>
    <property type="match status" value="1"/>
</dbReference>
<evidence type="ECO:0000313" key="12">
    <source>
        <dbReference type="EMBL" id="KAJ8494519.1"/>
    </source>
</evidence>
<evidence type="ECO:0000256" key="7">
    <source>
        <dbReference type="ARBA" id="ARBA00022989"/>
    </source>
</evidence>
<dbReference type="CDD" id="cd03232">
    <property type="entry name" value="ABCG_PDR_domain2"/>
    <property type="match status" value="1"/>
</dbReference>
<feature type="transmembrane region" description="Helical" evidence="10">
    <location>
        <begin position="830"/>
        <end position="848"/>
    </location>
</feature>
<evidence type="ECO:0000313" key="13">
    <source>
        <dbReference type="Proteomes" id="UP001215151"/>
    </source>
</evidence>
<evidence type="ECO:0000256" key="3">
    <source>
        <dbReference type="ARBA" id="ARBA00022448"/>
    </source>
</evidence>
<dbReference type="SMART" id="SM00382">
    <property type="entry name" value="AAA"/>
    <property type="match status" value="2"/>
</dbReference>
<reference evidence="12" key="1">
    <citation type="submission" date="2022-11" db="EMBL/GenBank/DDBJ databases">
        <title>Genome Sequence of Cubamyces cubensis.</title>
        <authorList>
            <person name="Buettner E."/>
        </authorList>
    </citation>
    <scope>NUCLEOTIDE SEQUENCE</scope>
    <source>
        <strain evidence="12">MPL-01</strain>
    </source>
</reference>
<feature type="transmembrane region" description="Helical" evidence="10">
    <location>
        <begin position="713"/>
        <end position="733"/>
    </location>
</feature>
<keyword evidence="3" id="KW-0813">Transport</keyword>
<accession>A0AAD7U0G1</accession>
<dbReference type="InterPro" id="IPR003593">
    <property type="entry name" value="AAA+_ATPase"/>
</dbReference>
<comment type="caution">
    <text evidence="12">The sequence shown here is derived from an EMBL/GenBank/DDBJ whole genome shotgun (WGS) entry which is preliminary data.</text>
</comment>
<gene>
    <name evidence="12" type="ORF">ONZ51_g2282</name>
</gene>
<evidence type="ECO:0000256" key="8">
    <source>
        <dbReference type="ARBA" id="ARBA00023136"/>
    </source>
</evidence>
<dbReference type="InterPro" id="IPR027417">
    <property type="entry name" value="P-loop_NTPase"/>
</dbReference>
<feature type="region of interest" description="Disordered" evidence="9">
    <location>
        <begin position="115"/>
        <end position="137"/>
    </location>
</feature>
<evidence type="ECO:0000256" key="9">
    <source>
        <dbReference type="SAM" id="MobiDB-lite"/>
    </source>
</evidence>
<keyword evidence="6" id="KW-0067">ATP-binding</keyword>
<dbReference type="InterPro" id="IPR043926">
    <property type="entry name" value="ABCG_dom"/>
</dbReference>
<feature type="transmembrane region" description="Helical" evidence="10">
    <location>
        <begin position="684"/>
        <end position="701"/>
    </location>
</feature>
<dbReference type="GO" id="GO:0140359">
    <property type="term" value="F:ABC-type transporter activity"/>
    <property type="evidence" value="ECO:0007669"/>
    <property type="project" value="InterPro"/>
</dbReference>
<protein>
    <recommendedName>
        <fullName evidence="11">ABC transporter domain-containing protein</fullName>
    </recommendedName>
</protein>
<feature type="transmembrane region" description="Helical" evidence="10">
    <location>
        <begin position="1508"/>
        <end position="1529"/>
    </location>
</feature>
<proteinExistence type="inferred from homology"/>
<dbReference type="InterPro" id="IPR034001">
    <property type="entry name" value="ABCG_PDR_1"/>
</dbReference>
<dbReference type="Pfam" id="PF00005">
    <property type="entry name" value="ABC_tran"/>
    <property type="match status" value="2"/>
</dbReference>
<dbReference type="CDD" id="cd03233">
    <property type="entry name" value="ABCG_PDR_domain1"/>
    <property type="match status" value="1"/>
</dbReference>
<feature type="transmembrane region" description="Helical" evidence="10">
    <location>
        <begin position="1388"/>
        <end position="1410"/>
    </location>
</feature>
<dbReference type="InterPro" id="IPR013525">
    <property type="entry name" value="ABC2_TM"/>
</dbReference>
<feature type="region of interest" description="Disordered" evidence="9">
    <location>
        <begin position="59"/>
        <end position="90"/>
    </location>
</feature>
<dbReference type="InterPro" id="IPR010929">
    <property type="entry name" value="PDR_CDR_ABC"/>
</dbReference>
<feature type="transmembrane region" description="Helical" evidence="10">
    <location>
        <begin position="1311"/>
        <end position="1336"/>
    </location>
</feature>
<dbReference type="PROSITE" id="PS50893">
    <property type="entry name" value="ABC_TRANSPORTER_2"/>
    <property type="match status" value="2"/>
</dbReference>
<feature type="domain" description="ABC transporter" evidence="11">
    <location>
        <begin position="912"/>
        <end position="1150"/>
    </location>
</feature>
<dbReference type="EMBL" id="JAPEVG010000035">
    <property type="protein sequence ID" value="KAJ8494519.1"/>
    <property type="molecule type" value="Genomic_DNA"/>
</dbReference>
<dbReference type="GO" id="GO:0016887">
    <property type="term" value="F:ATP hydrolysis activity"/>
    <property type="evidence" value="ECO:0007669"/>
    <property type="project" value="InterPro"/>
</dbReference>
<evidence type="ECO:0000256" key="5">
    <source>
        <dbReference type="ARBA" id="ARBA00022741"/>
    </source>
</evidence>
<dbReference type="Pfam" id="PF14510">
    <property type="entry name" value="ABC_trans_N"/>
    <property type="match status" value="1"/>
</dbReference>
<keyword evidence="8 10" id="KW-0472">Membrane</keyword>
<organism evidence="12 13">
    <name type="scientific">Trametes cubensis</name>
    <dbReference type="NCBI Taxonomy" id="1111947"/>
    <lineage>
        <taxon>Eukaryota</taxon>
        <taxon>Fungi</taxon>
        <taxon>Dikarya</taxon>
        <taxon>Basidiomycota</taxon>
        <taxon>Agaricomycotina</taxon>
        <taxon>Agaricomycetes</taxon>
        <taxon>Polyporales</taxon>
        <taxon>Polyporaceae</taxon>
        <taxon>Trametes</taxon>
    </lineage>
</organism>
<dbReference type="Pfam" id="PF19055">
    <property type="entry name" value="ABC2_membrane_7"/>
    <property type="match status" value="1"/>
</dbReference>
<feature type="transmembrane region" description="Helical" evidence="10">
    <location>
        <begin position="1242"/>
        <end position="1264"/>
    </location>
</feature>
<dbReference type="InterPro" id="IPR029481">
    <property type="entry name" value="ABC_trans_N"/>
</dbReference>
<dbReference type="Pfam" id="PF01061">
    <property type="entry name" value="ABC2_membrane"/>
    <property type="match status" value="2"/>
</dbReference>
<feature type="transmembrane region" description="Helical" evidence="10">
    <location>
        <begin position="1270"/>
        <end position="1291"/>
    </location>
</feature>
<evidence type="ECO:0000256" key="4">
    <source>
        <dbReference type="ARBA" id="ARBA00022692"/>
    </source>
</evidence>
<keyword evidence="7 10" id="KW-1133">Transmembrane helix</keyword>
<dbReference type="Pfam" id="PF06422">
    <property type="entry name" value="PDR_CDR"/>
    <property type="match status" value="1"/>
</dbReference>
<keyword evidence="13" id="KW-1185">Reference proteome</keyword>
<feature type="domain" description="ABC transporter" evidence="11">
    <location>
        <begin position="206"/>
        <end position="460"/>
    </location>
</feature>
<keyword evidence="4 10" id="KW-0812">Transmembrane</keyword>
<feature type="transmembrane region" description="Helical" evidence="10">
    <location>
        <begin position="646"/>
        <end position="672"/>
    </location>
</feature>
<comment type="similarity">
    <text evidence="2">Belongs to the ABC transporter superfamily. ABCG family. PDR (TC 3.A.1.205) subfamily.</text>
</comment>